<keyword evidence="5 10" id="KW-0812">Transmembrane</keyword>
<protein>
    <submittedName>
        <fullName evidence="11">D-alanyl-lipoteichoic acid acyltransferase DltB (MBOAT superfamily)</fullName>
    </submittedName>
</protein>
<dbReference type="RefSeq" id="WP_184258421.1">
    <property type="nucleotide sequence ID" value="NZ_JACHIO010000018.1"/>
</dbReference>
<evidence type="ECO:0000256" key="4">
    <source>
        <dbReference type="ARBA" id="ARBA00022679"/>
    </source>
</evidence>
<dbReference type="GO" id="GO:0005886">
    <property type="term" value="C:plasma membrane"/>
    <property type="evidence" value="ECO:0007669"/>
    <property type="project" value="UniProtKB-SubCell"/>
</dbReference>
<keyword evidence="8 9" id="KW-0012">Acyltransferase</keyword>
<reference evidence="11 12" key="1">
    <citation type="submission" date="2020-08" db="EMBL/GenBank/DDBJ databases">
        <title>Genomic Encyclopedia of Type Strains, Phase IV (KMG-V): Genome sequencing to study the core and pangenomes of soil and plant-associated prokaryotes.</title>
        <authorList>
            <person name="Whitman W."/>
        </authorList>
    </citation>
    <scope>NUCLEOTIDE SEQUENCE [LARGE SCALE GENOMIC DNA]</scope>
    <source>
        <strain evidence="11 12">X5P3</strain>
    </source>
</reference>
<gene>
    <name evidence="11" type="ORF">HDF15_003958</name>
</gene>
<comment type="similarity">
    <text evidence="2 9">Belongs to the membrane-bound acyltransferase family.</text>
</comment>
<sequence length="473" mass="53123">MLFPTVEYAVFFLAVLAISWALAPRRIAHKSFLLAASYLFYGFWNWRYVPLLFLISLFAGLIGQALQRTDDGVTRKRLLIAGVTVCLLVLAYYKYTSFLLLSALGLWGFVGHTPGWNISTPFLPLGISFFVFHAISLMGDIYRRKLREPLHLLDALLYVAFFPQLIAGPILRASNFVPQLLRQRSLQHIRVNRAFLLILAGLFKKVILSNTLSTRLVEPVFSAPANFHSVDVLLAIYGYAAQIYCDFSGYTDIAIGCAMLLGYRFPRNFNAPYTATDPQEFWQRWHISLSSWLRDYLYIPLGGSRRGVSRTYINLMITMLLGGLWHGASWTFVMWGGLQGLYLVIHRLWVAAPSPAVQRLRSSTAWPWVARLLMFHAVCLGWVFFRAPTFGLAATVLHQLGSHGAVTLAAWPVVLCLVLGLFGQYAPPVWRRSVEATMSRMPVAVNGVALALGVFAIELLGPTGVAPFIYFQF</sequence>
<evidence type="ECO:0000313" key="11">
    <source>
        <dbReference type="EMBL" id="MBB5065589.1"/>
    </source>
</evidence>
<dbReference type="InterPro" id="IPR004299">
    <property type="entry name" value="MBOAT_fam"/>
</dbReference>
<evidence type="ECO:0000256" key="10">
    <source>
        <dbReference type="SAM" id="Phobius"/>
    </source>
</evidence>
<dbReference type="PANTHER" id="PTHR13285">
    <property type="entry name" value="ACYLTRANSFERASE"/>
    <property type="match status" value="1"/>
</dbReference>
<feature type="transmembrane region" description="Helical" evidence="10">
    <location>
        <begin position="50"/>
        <end position="66"/>
    </location>
</feature>
<dbReference type="InterPro" id="IPR024194">
    <property type="entry name" value="Ac/AlaTfrase_AlgI/DltB"/>
</dbReference>
<name>A0A7W7ZSY4_9BACT</name>
<evidence type="ECO:0000256" key="3">
    <source>
        <dbReference type="ARBA" id="ARBA00022475"/>
    </source>
</evidence>
<dbReference type="AlphaFoldDB" id="A0A7W7ZSY4"/>
<feature type="transmembrane region" description="Helical" evidence="10">
    <location>
        <begin position="6"/>
        <end position="22"/>
    </location>
</feature>
<feature type="transmembrane region" description="Helical" evidence="10">
    <location>
        <begin position="78"/>
        <end position="95"/>
    </location>
</feature>
<dbReference type="PANTHER" id="PTHR13285:SF23">
    <property type="entry name" value="TEICHOIC ACID D-ALANYLTRANSFERASE"/>
    <property type="match status" value="1"/>
</dbReference>
<evidence type="ECO:0000256" key="5">
    <source>
        <dbReference type="ARBA" id="ARBA00022692"/>
    </source>
</evidence>
<feature type="transmembrane region" description="Helical" evidence="10">
    <location>
        <begin position="405"/>
        <end position="422"/>
    </location>
</feature>
<accession>A0A7W7ZSY4</accession>
<keyword evidence="6 10" id="KW-1133">Transmembrane helix</keyword>
<proteinExistence type="inferred from homology"/>
<feature type="transmembrane region" description="Helical" evidence="10">
    <location>
        <begin position="364"/>
        <end position="385"/>
    </location>
</feature>
<evidence type="ECO:0000256" key="7">
    <source>
        <dbReference type="ARBA" id="ARBA00023136"/>
    </source>
</evidence>
<evidence type="ECO:0000256" key="6">
    <source>
        <dbReference type="ARBA" id="ARBA00022989"/>
    </source>
</evidence>
<dbReference type="InterPro" id="IPR051085">
    <property type="entry name" value="MB_O-acyltransferase"/>
</dbReference>
<keyword evidence="3 9" id="KW-1003">Cell membrane</keyword>
<dbReference type="InterPro" id="IPR028362">
    <property type="entry name" value="AlgI"/>
</dbReference>
<evidence type="ECO:0000256" key="8">
    <source>
        <dbReference type="ARBA" id="ARBA00023315"/>
    </source>
</evidence>
<dbReference type="Pfam" id="PF03062">
    <property type="entry name" value="MBOAT"/>
    <property type="match status" value="1"/>
</dbReference>
<evidence type="ECO:0000256" key="2">
    <source>
        <dbReference type="ARBA" id="ARBA00010323"/>
    </source>
</evidence>
<dbReference type="GO" id="GO:0042121">
    <property type="term" value="P:alginic acid biosynthetic process"/>
    <property type="evidence" value="ECO:0007669"/>
    <property type="project" value="InterPro"/>
</dbReference>
<dbReference type="GO" id="GO:0016746">
    <property type="term" value="F:acyltransferase activity"/>
    <property type="evidence" value="ECO:0007669"/>
    <property type="project" value="UniProtKB-KW"/>
</dbReference>
<comment type="subcellular location">
    <subcellularLocation>
        <location evidence="1">Cell membrane</location>
        <topology evidence="1">Multi-pass membrane protein</topology>
    </subcellularLocation>
</comment>
<feature type="transmembrane region" description="Helical" evidence="10">
    <location>
        <begin position="443"/>
        <end position="470"/>
    </location>
</feature>
<dbReference type="PIRSF" id="PIRSF500217">
    <property type="entry name" value="AlgI"/>
    <property type="match status" value="1"/>
</dbReference>
<feature type="transmembrane region" description="Helical" evidence="10">
    <location>
        <begin position="115"/>
        <end position="138"/>
    </location>
</feature>
<evidence type="ECO:0000256" key="9">
    <source>
        <dbReference type="PIRNR" id="PIRNR016636"/>
    </source>
</evidence>
<dbReference type="PIRSF" id="PIRSF016636">
    <property type="entry name" value="AlgI_DltB"/>
    <property type="match status" value="1"/>
</dbReference>
<organism evidence="11 12">
    <name type="scientific">Granulicella mallensis</name>
    <dbReference type="NCBI Taxonomy" id="940614"/>
    <lineage>
        <taxon>Bacteria</taxon>
        <taxon>Pseudomonadati</taxon>
        <taxon>Acidobacteriota</taxon>
        <taxon>Terriglobia</taxon>
        <taxon>Terriglobales</taxon>
        <taxon>Acidobacteriaceae</taxon>
        <taxon>Granulicella</taxon>
    </lineage>
</organism>
<dbReference type="Proteomes" id="UP000584867">
    <property type="component" value="Unassembled WGS sequence"/>
</dbReference>
<evidence type="ECO:0000256" key="1">
    <source>
        <dbReference type="ARBA" id="ARBA00004651"/>
    </source>
</evidence>
<keyword evidence="4 9" id="KW-0808">Transferase</keyword>
<evidence type="ECO:0000313" key="12">
    <source>
        <dbReference type="Proteomes" id="UP000584867"/>
    </source>
</evidence>
<dbReference type="EMBL" id="JACHIO010000018">
    <property type="protein sequence ID" value="MBB5065589.1"/>
    <property type="molecule type" value="Genomic_DNA"/>
</dbReference>
<feature type="transmembrane region" description="Helical" evidence="10">
    <location>
        <begin position="334"/>
        <end position="352"/>
    </location>
</feature>
<keyword evidence="7 9" id="KW-0472">Membrane</keyword>
<feature type="transmembrane region" description="Helical" evidence="10">
    <location>
        <begin position="150"/>
        <end position="171"/>
    </location>
</feature>
<comment type="caution">
    <text evidence="11">The sequence shown here is derived from an EMBL/GenBank/DDBJ whole genome shotgun (WGS) entry which is preliminary data.</text>
</comment>